<gene>
    <name evidence="2" type="ORF">BST85_01075</name>
</gene>
<evidence type="ECO:0000256" key="1">
    <source>
        <dbReference type="SAM" id="SignalP"/>
    </source>
</evidence>
<feature type="signal peptide" evidence="1">
    <location>
        <begin position="1"/>
        <end position="20"/>
    </location>
</feature>
<comment type="caution">
    <text evidence="2">The sequence shown here is derived from an EMBL/GenBank/DDBJ whole genome shotgun (WGS) entry which is preliminary data.</text>
</comment>
<name>A0A2S7KM19_9FLAO</name>
<evidence type="ECO:0000313" key="2">
    <source>
        <dbReference type="EMBL" id="PQB03648.1"/>
    </source>
</evidence>
<protein>
    <submittedName>
        <fullName evidence="2">Deacylase</fullName>
    </submittedName>
</protein>
<dbReference type="AlphaFoldDB" id="A0A2S7KM19"/>
<keyword evidence="3" id="KW-1185">Reference proteome</keyword>
<keyword evidence="1" id="KW-0732">Signal</keyword>
<proteinExistence type="predicted"/>
<dbReference type="RefSeq" id="WP_104811569.1">
    <property type="nucleotide sequence ID" value="NZ_MQUB01000001.1"/>
</dbReference>
<reference evidence="2 3" key="1">
    <citation type="submission" date="2016-11" db="EMBL/GenBank/DDBJ databases">
        <title>Trade-off between light-utilization and light-protection in marine flavobacteria.</title>
        <authorList>
            <person name="Kumagai Y."/>
        </authorList>
    </citation>
    <scope>NUCLEOTIDE SEQUENCE [LARGE SCALE GENOMIC DNA]</scope>
    <source>
        <strain evidence="2 3">NBRC 107741</strain>
    </source>
</reference>
<dbReference type="InterPro" id="IPR018550">
    <property type="entry name" value="Lipid-A_deacylase-rel"/>
</dbReference>
<dbReference type="Proteomes" id="UP000239800">
    <property type="component" value="Unassembled WGS sequence"/>
</dbReference>
<organism evidence="2 3">
    <name type="scientific">Aureitalea marina</name>
    <dbReference type="NCBI Taxonomy" id="930804"/>
    <lineage>
        <taxon>Bacteria</taxon>
        <taxon>Pseudomonadati</taxon>
        <taxon>Bacteroidota</taxon>
        <taxon>Flavobacteriia</taxon>
        <taxon>Flavobacteriales</taxon>
        <taxon>Flavobacteriaceae</taxon>
        <taxon>Aureitalea</taxon>
    </lineage>
</organism>
<evidence type="ECO:0000313" key="3">
    <source>
        <dbReference type="Proteomes" id="UP000239800"/>
    </source>
</evidence>
<dbReference type="EMBL" id="MQUB01000001">
    <property type="protein sequence ID" value="PQB03648.1"/>
    <property type="molecule type" value="Genomic_DNA"/>
</dbReference>
<dbReference type="Pfam" id="PF09411">
    <property type="entry name" value="PagL"/>
    <property type="match status" value="1"/>
</dbReference>
<accession>A0A2S7KM19</accession>
<sequence>MIFRLPLLFVALLFCLGIQAQDNARFEELDANYYYGSILRHNKDIAHLIQGHPTGLVLSYNRKTFGARRWERTYGYPDWGLSFVYQNSGYSVLGENYGLYAHANFYFLKRHLMLRIGQGIAYASNPFDLNDNFKNNAYGSDLLSSTYVLLNFKWEDLFSGFGVQAGFHFLHYSNGNFRAPNSSTNALTFNLGINYQLNRSPKPEYQGRENDTAVKDKIRFNFLVRAGVNESDYLNLGRQPFLVLSAFADKRLSYTSSLLFGAEVFFSKFLEKEIEYLVASQLDRDLTGDEDYRRVGMFVGHDLHFDRLSVLAQLGYYVYYPYDFEGRTYIRAGLRYFFLPKLFGVVSMKSHGAKVEGVEFGVGVRL</sequence>
<dbReference type="OrthoDB" id="627554at2"/>
<dbReference type="Gene3D" id="2.40.160.20">
    <property type="match status" value="1"/>
</dbReference>
<feature type="chain" id="PRO_5015436163" evidence="1">
    <location>
        <begin position="21"/>
        <end position="366"/>
    </location>
</feature>